<gene>
    <name evidence="2" type="ORF">PHO31112_03537</name>
</gene>
<feature type="transmembrane region" description="Helical" evidence="1">
    <location>
        <begin position="98"/>
        <end position="116"/>
    </location>
</feature>
<dbReference type="AlphaFoldDB" id="A0A5E4WW43"/>
<accession>A0A5E4WW43</accession>
<keyword evidence="1" id="KW-0472">Membrane</keyword>
<keyword evidence="3" id="KW-1185">Reference proteome</keyword>
<dbReference type="EMBL" id="CABPSM010000010">
    <property type="protein sequence ID" value="VVE28992.1"/>
    <property type="molecule type" value="Genomic_DNA"/>
</dbReference>
<dbReference type="RefSeq" id="WP_150621631.1">
    <property type="nucleotide sequence ID" value="NZ_CABPSM010000010.1"/>
</dbReference>
<evidence type="ECO:0000256" key="1">
    <source>
        <dbReference type="SAM" id="Phobius"/>
    </source>
</evidence>
<reference evidence="2 3" key="1">
    <citation type="submission" date="2019-08" db="EMBL/GenBank/DDBJ databases">
        <authorList>
            <person name="Peeters C."/>
        </authorList>
    </citation>
    <scope>NUCLEOTIDE SEQUENCE [LARGE SCALE GENOMIC DNA]</scope>
    <source>
        <strain evidence="2 3">LMG 31112</strain>
    </source>
</reference>
<dbReference type="Proteomes" id="UP000343317">
    <property type="component" value="Unassembled WGS sequence"/>
</dbReference>
<feature type="transmembrane region" description="Helical" evidence="1">
    <location>
        <begin position="122"/>
        <end position="144"/>
    </location>
</feature>
<sequence>MDGGKPQVALMEGSTKVVKTSELIGTLAGATVVGTIAFSVIGYIFARSYLDELGAPWAIDLLGSTTLITLAAPVAALFVLALFGGTVLLESVKDGKTLLIIGTSAVIICLAIWFTSEIFKGAAASTIHLLLFLIMYVVVVSCLTAHTRRKLREGQPIFANVIRDYVAFAILIWLFAAPHFFAKAVGRIHTNPTYSTLARTHFIDQPNTEWRLVKAIGDKALILKLAETVDEREFRVVPMEKIRVSAKRPS</sequence>
<feature type="transmembrane region" description="Helical" evidence="1">
    <location>
        <begin position="165"/>
        <end position="182"/>
    </location>
</feature>
<evidence type="ECO:0000313" key="2">
    <source>
        <dbReference type="EMBL" id="VVE28992.1"/>
    </source>
</evidence>
<keyword evidence="1" id="KW-0812">Transmembrane</keyword>
<proteinExistence type="predicted"/>
<name>A0A5E4WW43_9BURK</name>
<feature type="transmembrane region" description="Helical" evidence="1">
    <location>
        <begin position="23"/>
        <end position="46"/>
    </location>
</feature>
<evidence type="ECO:0000313" key="3">
    <source>
        <dbReference type="Proteomes" id="UP000343317"/>
    </source>
</evidence>
<protein>
    <submittedName>
        <fullName evidence="2">Uncharacterized protein</fullName>
    </submittedName>
</protein>
<feature type="transmembrane region" description="Helical" evidence="1">
    <location>
        <begin position="66"/>
        <end position="89"/>
    </location>
</feature>
<keyword evidence="1" id="KW-1133">Transmembrane helix</keyword>
<organism evidence="2 3">
    <name type="scientific">Pandoraea horticolens</name>
    <dbReference type="NCBI Taxonomy" id="2508298"/>
    <lineage>
        <taxon>Bacteria</taxon>
        <taxon>Pseudomonadati</taxon>
        <taxon>Pseudomonadota</taxon>
        <taxon>Betaproteobacteria</taxon>
        <taxon>Burkholderiales</taxon>
        <taxon>Burkholderiaceae</taxon>
        <taxon>Pandoraea</taxon>
    </lineage>
</organism>